<gene>
    <name evidence="1" type="ORF">C7H83_06845</name>
</gene>
<evidence type="ECO:0000313" key="1">
    <source>
        <dbReference type="EMBL" id="AYW50196.1"/>
    </source>
</evidence>
<name>A0A3G5FIM0_TETHA</name>
<protein>
    <submittedName>
        <fullName evidence="1">Uncharacterized protein</fullName>
    </submittedName>
</protein>
<accession>A0A3G5FIM0</accession>
<reference evidence="1 2" key="1">
    <citation type="journal article" date="2012" name="Int. J. Syst. Evol. Microbiol.">
        <title>Characterization of Tetragenococcus strains from sugar thick juice reveals a novel species, Tetragenococcus osmophilus sp. nov., and divides Tetragenococcus halophilus into two subspecies, T. halophilus subsp. halophilus subsp. nov. and T. halophilus subsp. flandriensis subsp. nov.</title>
        <authorList>
            <person name="Juste A."/>
            <person name="Van Trappen S."/>
            <person name="Verreth C."/>
            <person name="Cleenwerck I."/>
            <person name="De Vos P."/>
            <person name="Lievens B."/>
            <person name="Willems K.A."/>
        </authorList>
    </citation>
    <scope>NUCLEOTIDE SEQUENCE [LARGE SCALE GENOMIC DNA]</scope>
    <source>
        <strain evidence="1 2">LMG 26042</strain>
    </source>
</reference>
<dbReference type="AlphaFoldDB" id="A0A3G5FIM0"/>
<organism evidence="1 2">
    <name type="scientific">Tetragenococcus halophilus</name>
    <name type="common">Pediococcus halophilus</name>
    <dbReference type="NCBI Taxonomy" id="51669"/>
    <lineage>
        <taxon>Bacteria</taxon>
        <taxon>Bacillati</taxon>
        <taxon>Bacillota</taxon>
        <taxon>Bacilli</taxon>
        <taxon>Lactobacillales</taxon>
        <taxon>Enterococcaceae</taxon>
        <taxon>Tetragenococcus</taxon>
    </lineage>
</organism>
<dbReference type="Proteomes" id="UP000280475">
    <property type="component" value="Chromosome"/>
</dbReference>
<evidence type="ECO:0000313" key="2">
    <source>
        <dbReference type="Proteomes" id="UP000280475"/>
    </source>
</evidence>
<proteinExistence type="predicted"/>
<sequence>MKDGKLSSLRDGISNAVGSQAKQGVGLMKQNTDRNVTFTGASSFDPLAPIKNVMTQSQQDFASSVGGAVAKANDALTVPSFTGKPTLL</sequence>
<dbReference type="EMBL" id="CP027768">
    <property type="protein sequence ID" value="AYW50196.1"/>
    <property type="molecule type" value="Genomic_DNA"/>
</dbReference>